<sequence length="979" mass="111641">MDSFDATYSDSSDHEINEAQHSTLLAAVSELDVKQRVKPPSRKESSFRVSEFHLGKGDADKNTVFIRNLTKSLGQQGSHAVITKQLRSIHHNTRTLPRPLEKTVAARIQRSVGFKNVKSQLGRWDAVVYSNQAASQLSFPLKQSTVTFQTVNDFVSKLKSQTRTSLEQQMDEILNNSPVVQEERKEEEYQLSLAEMCERRREMARLRAQQSYMASKASRQKKIKSKKYHRILRRERIRQQLKDFEVLQKTDPEAALQQLELLERTRAEERVSLRHRSTGQWARNKAVRAKYNKESRQELAQQLAVSRDLTQKIQVENSSDDEEEEDSSVKVMPPNTDNPWITPKAASEVEEFVSEYRKYWAEHNRKSSEGTGNASNICHNKGIDRKGVASELGKECTENHSAAPANESIEGQNDKGNEVDKNHIQSHSSASVNLRGENNEDGSIDVEIPIREGQRCSDTVINSTEPEGKQVSPKKGNSTFEQINNIVEILPKEKTLSPKKLNHTTGDVNNRSEVQLQKGKLLQNKQNNRAKQENDSAKIVPKWKISSNKQNNIEEEEVDTSTVMQLKRKILFLNKEKNISEEVYNNAKIQPRRKRMSLNKPNSIVEQVNKRKCAYSFSSTGYKSKPSESHSAVIATTNSWTVTPIDIERSKVENYSGPKRKNSNKNKGNRIDNGTSKNTVKIGELFDDMEEKLKEKVDKKLKTLKLEFKVKDKNKAENTNSESDDESPSLKFKQVDVQADLDEELNEQPHDKFQEDESSCGNLNKIVRESSLQEREQELPLDNIDPNKFMAMKPKHLQTELPDMITRGDEALDDNEDESEERQMTITEAFAEDDVIAEFRKEKDEVTEKSQPQSVDLSLPGWGEWGGKNLPVSSRKKRRFIIKFPEVAPRKDSNKGSVIINEEKNDKVVPHQVSELPFPFTSVKDFEASIRAPIGNTWIPQTAHRKLIKPSVVTKLGSVIEPMDEDMLVNKKMKMKGMP</sequence>
<feature type="compositionally biased region" description="Polar residues" evidence="5">
    <location>
        <begin position="456"/>
        <end position="465"/>
    </location>
</feature>
<organism evidence="6 7">
    <name type="scientific">Zootermopsis nevadensis</name>
    <name type="common">Dampwood termite</name>
    <dbReference type="NCBI Taxonomy" id="136037"/>
    <lineage>
        <taxon>Eukaryota</taxon>
        <taxon>Metazoa</taxon>
        <taxon>Ecdysozoa</taxon>
        <taxon>Arthropoda</taxon>
        <taxon>Hexapoda</taxon>
        <taxon>Insecta</taxon>
        <taxon>Pterygota</taxon>
        <taxon>Neoptera</taxon>
        <taxon>Polyneoptera</taxon>
        <taxon>Dictyoptera</taxon>
        <taxon>Blattodea</taxon>
        <taxon>Blattoidea</taxon>
        <taxon>Termitoidae</taxon>
        <taxon>Termopsidae</taxon>
        <taxon>Zootermopsis</taxon>
    </lineage>
</organism>
<name>A0A067RJT3_ZOONE</name>
<evidence type="ECO:0000313" key="7">
    <source>
        <dbReference type="Proteomes" id="UP000027135"/>
    </source>
</evidence>
<accession>A0A067RJT3</accession>
<evidence type="ECO:0000256" key="5">
    <source>
        <dbReference type="SAM" id="MobiDB-lite"/>
    </source>
</evidence>
<dbReference type="PANTHER" id="PTHR14150:SF12">
    <property type="entry name" value="U3 SMALL NUCLEOLAR RNA-ASSOCIATED PROTEIN 14 HOMOLOG A"/>
    <property type="match status" value="1"/>
</dbReference>
<feature type="compositionally biased region" description="Low complexity" evidence="5">
    <location>
        <begin position="515"/>
        <end position="527"/>
    </location>
</feature>
<protein>
    <submittedName>
        <fullName evidence="6">U3 small nucleolar RNA-associated protein 14-like protein A</fullName>
    </submittedName>
</protein>
<dbReference type="GO" id="GO:0032040">
    <property type="term" value="C:small-subunit processome"/>
    <property type="evidence" value="ECO:0007669"/>
    <property type="project" value="InterPro"/>
</dbReference>
<dbReference type="Pfam" id="PF04615">
    <property type="entry name" value="Utp14"/>
    <property type="match status" value="2"/>
</dbReference>
<dbReference type="OMA" id="EHALSGW"/>
<feature type="region of interest" description="Disordered" evidence="5">
    <location>
        <begin position="651"/>
        <end position="677"/>
    </location>
</feature>
<proteinExistence type="inferred from homology"/>
<keyword evidence="4" id="KW-0539">Nucleus</keyword>
<keyword evidence="3" id="KW-0597">Phosphoprotein</keyword>
<dbReference type="GO" id="GO:0006364">
    <property type="term" value="P:rRNA processing"/>
    <property type="evidence" value="ECO:0007669"/>
    <property type="project" value="InterPro"/>
</dbReference>
<dbReference type="STRING" id="136037.A0A067RJT3"/>
<feature type="region of interest" description="Disordered" evidence="5">
    <location>
        <begin position="1"/>
        <end position="21"/>
    </location>
</feature>
<dbReference type="Proteomes" id="UP000027135">
    <property type="component" value="Unassembled WGS sequence"/>
</dbReference>
<reference evidence="6 7" key="1">
    <citation type="journal article" date="2014" name="Nat. Commun.">
        <title>Molecular traces of alternative social organization in a termite genome.</title>
        <authorList>
            <person name="Terrapon N."/>
            <person name="Li C."/>
            <person name="Robertson H.M."/>
            <person name="Ji L."/>
            <person name="Meng X."/>
            <person name="Booth W."/>
            <person name="Chen Z."/>
            <person name="Childers C.P."/>
            <person name="Glastad K.M."/>
            <person name="Gokhale K."/>
            <person name="Gowin J."/>
            <person name="Gronenberg W."/>
            <person name="Hermansen R.A."/>
            <person name="Hu H."/>
            <person name="Hunt B.G."/>
            <person name="Huylmans A.K."/>
            <person name="Khalil S.M."/>
            <person name="Mitchell R.D."/>
            <person name="Munoz-Torres M.C."/>
            <person name="Mustard J.A."/>
            <person name="Pan H."/>
            <person name="Reese J.T."/>
            <person name="Scharf M.E."/>
            <person name="Sun F."/>
            <person name="Vogel H."/>
            <person name="Xiao J."/>
            <person name="Yang W."/>
            <person name="Yang Z."/>
            <person name="Yang Z."/>
            <person name="Zhou J."/>
            <person name="Zhu J."/>
            <person name="Brent C.S."/>
            <person name="Elsik C.G."/>
            <person name="Goodisman M.A."/>
            <person name="Liberles D.A."/>
            <person name="Roe R.M."/>
            <person name="Vargo E.L."/>
            <person name="Vilcinskas A."/>
            <person name="Wang J."/>
            <person name="Bornberg-Bauer E."/>
            <person name="Korb J."/>
            <person name="Zhang G."/>
            <person name="Liebig J."/>
        </authorList>
    </citation>
    <scope>NUCLEOTIDE SEQUENCE [LARGE SCALE GENOMIC DNA]</scope>
    <source>
        <tissue evidence="6">Whole organism</tissue>
    </source>
</reference>
<comment type="subcellular location">
    <subcellularLocation>
        <location evidence="1">Nucleus</location>
        <location evidence="1">Nucleolus</location>
    </subcellularLocation>
</comment>
<dbReference type="AlphaFoldDB" id="A0A067RJT3"/>
<dbReference type="EMBL" id="KK852428">
    <property type="protein sequence ID" value="KDR24067.1"/>
    <property type="molecule type" value="Genomic_DNA"/>
</dbReference>
<evidence type="ECO:0000256" key="2">
    <source>
        <dbReference type="ARBA" id="ARBA00007774"/>
    </source>
</evidence>
<gene>
    <name evidence="6" type="ORF">L798_09402</name>
</gene>
<dbReference type="InParanoid" id="A0A067RJT3"/>
<dbReference type="InterPro" id="IPR006709">
    <property type="entry name" value="SSU_processome_Utp14"/>
</dbReference>
<feature type="region of interest" description="Disordered" evidence="5">
    <location>
        <begin position="391"/>
        <end position="479"/>
    </location>
</feature>
<evidence type="ECO:0000256" key="3">
    <source>
        <dbReference type="ARBA" id="ARBA00022553"/>
    </source>
</evidence>
<keyword evidence="7" id="KW-1185">Reference proteome</keyword>
<evidence type="ECO:0000256" key="4">
    <source>
        <dbReference type="ARBA" id="ARBA00023242"/>
    </source>
</evidence>
<dbReference type="FunCoup" id="A0A067RJT3">
    <property type="interactions" value="1104"/>
</dbReference>
<feature type="region of interest" description="Disordered" evidence="5">
    <location>
        <begin position="494"/>
        <end position="536"/>
    </location>
</feature>
<comment type="similarity">
    <text evidence="2">Belongs to the UTP14 family.</text>
</comment>
<feature type="region of interest" description="Disordered" evidence="5">
    <location>
        <begin position="315"/>
        <end position="342"/>
    </location>
</feature>
<feature type="compositionally biased region" description="Basic and acidic residues" evidence="5">
    <location>
        <begin position="412"/>
        <end position="423"/>
    </location>
</feature>
<feature type="compositionally biased region" description="Polar residues" evidence="5">
    <location>
        <begin position="503"/>
        <end position="514"/>
    </location>
</feature>
<feature type="compositionally biased region" description="Polar residues" evidence="5">
    <location>
        <begin position="1"/>
        <end position="10"/>
    </location>
</feature>
<dbReference type="eggNOG" id="KOG2172">
    <property type="taxonomic scope" value="Eukaryota"/>
</dbReference>
<dbReference type="PANTHER" id="PTHR14150">
    <property type="entry name" value="U3 SMALL NUCLEOLAR RNA-ASSOCIATED PROTEIN 14"/>
    <property type="match status" value="1"/>
</dbReference>
<feature type="compositionally biased region" description="Basic residues" evidence="5">
    <location>
        <begin position="658"/>
        <end position="668"/>
    </location>
</feature>
<evidence type="ECO:0000313" key="6">
    <source>
        <dbReference type="EMBL" id="KDR24067.1"/>
    </source>
</evidence>
<evidence type="ECO:0000256" key="1">
    <source>
        <dbReference type="ARBA" id="ARBA00004604"/>
    </source>
</evidence>
<dbReference type="OrthoDB" id="277439at2759"/>